<gene>
    <name evidence="1" type="ORF">SDC9_136999</name>
</gene>
<sequence>MGGGNVDGVKVLNDCYKRIVDDNKNSQCIVYLVYSTKEHTYEDHIVHLIKKLDESNIHHEDQIETFPEHSMIGNYMKELCSLRFK</sequence>
<dbReference type="AlphaFoldDB" id="A0A645DKB1"/>
<protein>
    <submittedName>
        <fullName evidence="1">Uncharacterized protein</fullName>
    </submittedName>
</protein>
<proteinExistence type="predicted"/>
<dbReference type="EMBL" id="VSSQ01037248">
    <property type="protein sequence ID" value="MPM89884.1"/>
    <property type="molecule type" value="Genomic_DNA"/>
</dbReference>
<accession>A0A645DKB1</accession>
<evidence type="ECO:0000313" key="1">
    <source>
        <dbReference type="EMBL" id="MPM89884.1"/>
    </source>
</evidence>
<organism evidence="1">
    <name type="scientific">bioreactor metagenome</name>
    <dbReference type="NCBI Taxonomy" id="1076179"/>
    <lineage>
        <taxon>unclassified sequences</taxon>
        <taxon>metagenomes</taxon>
        <taxon>ecological metagenomes</taxon>
    </lineage>
</organism>
<name>A0A645DKB1_9ZZZZ</name>
<reference evidence="1" key="1">
    <citation type="submission" date="2019-08" db="EMBL/GenBank/DDBJ databases">
        <authorList>
            <person name="Kucharzyk K."/>
            <person name="Murdoch R.W."/>
            <person name="Higgins S."/>
            <person name="Loffler F."/>
        </authorList>
    </citation>
    <scope>NUCLEOTIDE SEQUENCE</scope>
</reference>
<comment type="caution">
    <text evidence="1">The sequence shown here is derived from an EMBL/GenBank/DDBJ whole genome shotgun (WGS) entry which is preliminary data.</text>
</comment>